<proteinExistence type="predicted"/>
<dbReference type="EMBL" id="MU394393">
    <property type="protein sequence ID" value="KAI6081517.1"/>
    <property type="molecule type" value="Genomic_DNA"/>
</dbReference>
<protein>
    <submittedName>
        <fullName evidence="1">Ankyrin</fullName>
    </submittedName>
</protein>
<gene>
    <name evidence="1" type="ORF">F4821DRAFT_25129</name>
</gene>
<keyword evidence="2" id="KW-1185">Reference proteome</keyword>
<reference evidence="1 2" key="1">
    <citation type="journal article" date="2022" name="New Phytol.">
        <title>Ecological generalism drives hyperdiversity of secondary metabolite gene clusters in xylarialean endophytes.</title>
        <authorList>
            <person name="Franco M.E.E."/>
            <person name="Wisecaver J.H."/>
            <person name="Arnold A.E."/>
            <person name="Ju Y.M."/>
            <person name="Slot J.C."/>
            <person name="Ahrendt S."/>
            <person name="Moore L.P."/>
            <person name="Eastman K.E."/>
            <person name="Scott K."/>
            <person name="Konkel Z."/>
            <person name="Mondo S.J."/>
            <person name="Kuo A."/>
            <person name="Hayes R.D."/>
            <person name="Haridas S."/>
            <person name="Andreopoulos B."/>
            <person name="Riley R."/>
            <person name="LaButti K."/>
            <person name="Pangilinan J."/>
            <person name="Lipzen A."/>
            <person name="Amirebrahimi M."/>
            <person name="Yan J."/>
            <person name="Adam C."/>
            <person name="Keymanesh K."/>
            <person name="Ng V."/>
            <person name="Louie K."/>
            <person name="Northen T."/>
            <person name="Drula E."/>
            <person name="Henrissat B."/>
            <person name="Hsieh H.M."/>
            <person name="Youens-Clark K."/>
            <person name="Lutzoni F."/>
            <person name="Miadlikowska J."/>
            <person name="Eastwood D.C."/>
            <person name="Hamelin R.C."/>
            <person name="Grigoriev I.V."/>
            <person name="U'Ren J.M."/>
        </authorList>
    </citation>
    <scope>NUCLEOTIDE SEQUENCE [LARGE SCALE GENOMIC DNA]</scope>
    <source>
        <strain evidence="1 2">ER1909</strain>
    </source>
</reference>
<sequence length="1299" mass="145879">MHNVTPLMMSTSTDHRHITVDEWELHRKTLYRLFVAERKSCKEIASYMESHYQFRKNPRDYEYYLKKWRYRQNIRGTEWKYVGIEIEKRRQLGKRSEVLLAGRRQLPERVRRQTQLHQSRPKLGGGTSPSIITTRPQIREIELTSSAPMNLDSNSGVMSVQVQTPPLVVCDDPWPRDLPWLKFNRKFGDLLTSQIHRAADSIFISGNFRSLRDFVVLISTDYQNNVRRKRPPVEWLSSYLTKACPEIHEGDHISSVDILLSGSPESASVELLKLAVFLLSNNMNPDTTGPGAVGFLEMCGLLTRSNVHWLINTCDETSEALLDALLRESLTRSDGDLLSWLLDGPIDVERTISTYVQVYHSGFRTLTLLQAASCEGSVPCCEILLNAGADPNRRLYENTCLPLEYALGQYSEGEVTRLVELLLSRGANLIESTREKILSQAIEKGYSSLALKMIQQGAKISPGMFVSIARTYTVVKMVRLFCAYPDSWTHPDSTSPTIQDMLTPKVLESAIHVGSYETIEFLLRIGADANGVDDQITPIEYICSSMNHVATVELKIKMIRLLLKYGGQVDRSSSTIPSALQLAANEGTVLIVQTLLDVGANVNACLPEDSFISLPRYPRWESCAPTPLLTALKNSHIRVAKTILQYRPRLMGPELAEAARIGDLQLVNMLLAAGARLQGDELEYAVEYRNPRIIRRLFQKGARITERISALEIALLLNDFNIISFELDHAAYDSVCLYGATSLALKESRYLFVVEKLVSRRPITIRDDLEVAALAIAVMNHSPQLCYLLSNPKFLPGSWVVTLHSHLGTKQTAFLPQWKPYIILSSNNIFDLYPWTSRSARLNPQNKHGRRIHVLGLAAWFESDFPRNHAVKALIKLGALSGHLNLYRLFFSQISNEPLVRIIEACQEAGTWLGTTRNIISLSLDIVIITRPELVKTLLDARFDANAKPPFIPPWSLDKSRTPLQRAIEKADIGIIRQLLEAGADVNAPAGYYKGATCLQIAAIKGDIGLARMLLERGANVNAPRARLFGRTAIEGAAENGRLDMTKLLLLRQEDNTIERHRIQFIRAVKFATEYGYCAIANMLKRHMQWNGHDQTLYEGIDTEARDIIDEMTQELSLYELEQLGICHSTDEIEYDESTSHLAEGPCSSLYEREYNDISGDFRNGNAGGGMLSTQNDNQSETELHTGEQETTTAQSDTLAGGHLLGSAEETWDIPRDDIDIPGENTGDGLYAPLDPLDSITEPNLEITVKGFHQQDQGYLPILSTDDSPAGVLEITDRNPFMGADIDDVIEELREDFYY</sequence>
<comment type="caution">
    <text evidence="1">The sequence shown here is derived from an EMBL/GenBank/DDBJ whole genome shotgun (WGS) entry which is preliminary data.</text>
</comment>
<evidence type="ECO:0000313" key="2">
    <source>
        <dbReference type="Proteomes" id="UP001497680"/>
    </source>
</evidence>
<organism evidence="1 2">
    <name type="scientific">Hypoxylon rubiginosum</name>
    <dbReference type="NCBI Taxonomy" id="110542"/>
    <lineage>
        <taxon>Eukaryota</taxon>
        <taxon>Fungi</taxon>
        <taxon>Dikarya</taxon>
        <taxon>Ascomycota</taxon>
        <taxon>Pezizomycotina</taxon>
        <taxon>Sordariomycetes</taxon>
        <taxon>Xylariomycetidae</taxon>
        <taxon>Xylariales</taxon>
        <taxon>Hypoxylaceae</taxon>
        <taxon>Hypoxylon</taxon>
    </lineage>
</organism>
<accession>A0ACC0CMA8</accession>
<name>A0ACC0CMA8_9PEZI</name>
<evidence type="ECO:0000313" key="1">
    <source>
        <dbReference type="EMBL" id="KAI6081517.1"/>
    </source>
</evidence>
<dbReference type="Proteomes" id="UP001497680">
    <property type="component" value="Unassembled WGS sequence"/>
</dbReference>